<organism evidence="1 2">
    <name type="scientific">Spiromyces aspiralis</name>
    <dbReference type="NCBI Taxonomy" id="68401"/>
    <lineage>
        <taxon>Eukaryota</taxon>
        <taxon>Fungi</taxon>
        <taxon>Fungi incertae sedis</taxon>
        <taxon>Zoopagomycota</taxon>
        <taxon>Kickxellomycotina</taxon>
        <taxon>Kickxellomycetes</taxon>
        <taxon>Kickxellales</taxon>
        <taxon>Kickxellaceae</taxon>
        <taxon>Spiromyces</taxon>
    </lineage>
</organism>
<reference evidence="1" key="1">
    <citation type="submission" date="2022-06" db="EMBL/GenBank/DDBJ databases">
        <title>Phylogenomic reconstructions and comparative analyses of Kickxellomycotina fungi.</title>
        <authorList>
            <person name="Reynolds N.K."/>
            <person name="Stajich J.E."/>
            <person name="Barry K."/>
            <person name="Grigoriev I.V."/>
            <person name="Crous P."/>
            <person name="Smith M.E."/>
        </authorList>
    </citation>
    <scope>NUCLEOTIDE SEQUENCE</scope>
    <source>
        <strain evidence="1">RSA 2271</strain>
    </source>
</reference>
<sequence length="63" mass="7197">MGVPAVIRKKSDQYHQKIHKRGQGKQQKKKRAEDSDGDNEIEAVKTEKPSQQRLVVVLLPIAY</sequence>
<dbReference type="Proteomes" id="UP001145114">
    <property type="component" value="Unassembled WGS sequence"/>
</dbReference>
<gene>
    <name evidence="1" type="ORF">EV182_000501</name>
</gene>
<name>A0ACC1HV45_9FUNG</name>
<proteinExistence type="predicted"/>
<comment type="caution">
    <text evidence="1">The sequence shown here is derived from an EMBL/GenBank/DDBJ whole genome shotgun (WGS) entry which is preliminary data.</text>
</comment>
<accession>A0ACC1HV45</accession>
<keyword evidence="2" id="KW-1185">Reference proteome</keyword>
<evidence type="ECO:0000313" key="1">
    <source>
        <dbReference type="EMBL" id="KAJ1680196.1"/>
    </source>
</evidence>
<dbReference type="EMBL" id="JAMZIH010000024">
    <property type="protein sequence ID" value="KAJ1680196.1"/>
    <property type="molecule type" value="Genomic_DNA"/>
</dbReference>
<protein>
    <submittedName>
        <fullName evidence="1">Uncharacterized protein</fullName>
    </submittedName>
</protein>
<evidence type="ECO:0000313" key="2">
    <source>
        <dbReference type="Proteomes" id="UP001145114"/>
    </source>
</evidence>